<evidence type="ECO:0000313" key="12">
    <source>
        <dbReference type="EMBL" id="CAK9260259.1"/>
    </source>
</evidence>
<feature type="transmembrane region" description="Helical" evidence="9">
    <location>
        <begin position="981"/>
        <end position="999"/>
    </location>
</feature>
<reference evidence="12" key="1">
    <citation type="submission" date="2024-02" db="EMBL/GenBank/DDBJ databases">
        <authorList>
            <consortium name="ELIXIR-Norway"/>
            <consortium name="Elixir Norway"/>
        </authorList>
    </citation>
    <scope>NUCLEOTIDE SEQUENCE</scope>
</reference>
<name>A0ABP0W0G9_9BRYO</name>
<dbReference type="InterPro" id="IPR027417">
    <property type="entry name" value="P-loop_NTPase"/>
</dbReference>
<dbReference type="CDD" id="cd03213">
    <property type="entry name" value="ABCG_EPDR"/>
    <property type="match status" value="1"/>
</dbReference>
<evidence type="ECO:0000256" key="4">
    <source>
        <dbReference type="ARBA" id="ARBA00022741"/>
    </source>
</evidence>
<keyword evidence="2" id="KW-0813">Transport</keyword>
<evidence type="ECO:0000256" key="5">
    <source>
        <dbReference type="ARBA" id="ARBA00022840"/>
    </source>
</evidence>
<evidence type="ECO:0000256" key="8">
    <source>
        <dbReference type="SAM" id="MobiDB-lite"/>
    </source>
</evidence>
<keyword evidence="4" id="KW-0547">Nucleotide-binding</keyword>
<evidence type="ECO:0000259" key="11">
    <source>
        <dbReference type="PROSITE" id="PS50893"/>
    </source>
</evidence>
<evidence type="ECO:0000256" key="6">
    <source>
        <dbReference type="ARBA" id="ARBA00022989"/>
    </source>
</evidence>
<feature type="chain" id="PRO_5046457403" description="ABC transporter domain-containing protein" evidence="10">
    <location>
        <begin position="18"/>
        <end position="1135"/>
    </location>
</feature>
<feature type="transmembrane region" description="Helical" evidence="9">
    <location>
        <begin position="324"/>
        <end position="349"/>
    </location>
</feature>
<dbReference type="Proteomes" id="UP001497444">
    <property type="component" value="Chromosome 13"/>
</dbReference>
<evidence type="ECO:0000313" key="13">
    <source>
        <dbReference type="Proteomes" id="UP001497444"/>
    </source>
</evidence>
<evidence type="ECO:0000256" key="10">
    <source>
        <dbReference type="SAM" id="SignalP"/>
    </source>
</evidence>
<evidence type="ECO:0000256" key="9">
    <source>
        <dbReference type="SAM" id="Phobius"/>
    </source>
</evidence>
<evidence type="ECO:0000256" key="3">
    <source>
        <dbReference type="ARBA" id="ARBA00022692"/>
    </source>
</evidence>
<dbReference type="InterPro" id="IPR017871">
    <property type="entry name" value="ABC_transporter-like_CS"/>
</dbReference>
<feature type="transmembrane region" description="Helical" evidence="9">
    <location>
        <begin position="1005"/>
        <end position="1030"/>
    </location>
</feature>
<dbReference type="EMBL" id="OZ020108">
    <property type="protein sequence ID" value="CAK9260259.1"/>
    <property type="molecule type" value="Genomic_DNA"/>
</dbReference>
<proteinExistence type="predicted"/>
<dbReference type="Gene3D" id="3.40.50.300">
    <property type="entry name" value="P-loop containing nucleotide triphosphate hydrolases"/>
    <property type="match status" value="1"/>
</dbReference>
<dbReference type="PROSITE" id="PS00211">
    <property type="entry name" value="ABC_TRANSPORTER_1"/>
    <property type="match status" value="1"/>
</dbReference>
<dbReference type="Pfam" id="PF00005">
    <property type="entry name" value="ABC_tran"/>
    <property type="match status" value="1"/>
</dbReference>
<feature type="compositionally biased region" description="Basic and acidic residues" evidence="8">
    <location>
        <begin position="452"/>
        <end position="463"/>
    </location>
</feature>
<evidence type="ECO:0000256" key="1">
    <source>
        <dbReference type="ARBA" id="ARBA00004141"/>
    </source>
</evidence>
<dbReference type="InterPro" id="IPR050352">
    <property type="entry name" value="ABCG_transporters"/>
</dbReference>
<dbReference type="InterPro" id="IPR003439">
    <property type="entry name" value="ABC_transporter-like_ATP-bd"/>
</dbReference>
<comment type="subcellular location">
    <subcellularLocation>
        <location evidence="1">Membrane</location>
        <topology evidence="1">Multi-pass membrane protein</topology>
    </subcellularLocation>
</comment>
<gene>
    <name evidence="12" type="ORF">CSSPJE1EN1_LOCUS5737</name>
</gene>
<dbReference type="SMART" id="SM00382">
    <property type="entry name" value="AAA"/>
    <property type="match status" value="1"/>
</dbReference>
<feature type="region of interest" description="Disordered" evidence="8">
    <location>
        <begin position="452"/>
        <end position="478"/>
    </location>
</feature>
<keyword evidence="3 9" id="KW-0812">Transmembrane</keyword>
<sequence>MRVLLLCIVGVPGIVQAEAAAAAASPRPSPAVFSPPAPPFAMPPQLAIPPSLQSILPPADALPPGLDMGPTAAAQGDFLQGPVYDQITALTQKLTTTLQSEFSFCVTNGEKERDEVFGFQQNSTFLLECYSITSGTLESRLCGQKEIEIYFQSLVSSDDPPLNMNCNSSTWGQGCEPGWAASTLGTFNVTSDYIPARATEPLPCCDGFFCPRGLSCMITCPLGAYCPSATLNEATGLCDPYGYPSTQLNAAVQLNILTQCGGADIWADVTTSKTIFCPAGMYCPTSVEANNCSSGHYCRLGSTYQSPCSHLTSCSDENLVQENLTAVGGLIIVVLTMTLLAVFTCSDWLMDIRKRRRTKARQVAQQQAREHISSLERWKQAKETAKRGATHLTRKLSRSLSSHMRHTSHSMDISQVCHAKTAKLFYNPESTQYTMDLYAPMPIPPVEIREADESVRKSKDWKSKGKQSPAHTNPARDSQSEIFAYAYGQLEKERAFGLKQESPTPQETDGYPGQVIGKMRPPIELTFVDLSLYLLGSGKKILSNVTGKFSPGRITAVMGPSGAGKTTFLNALAGKVSHSHLTGVVFINGKPGSIQSYKRIIGFVPQDDIVHGSLTVEENLWFSASYRLPVDMPKCDRVLVVERIIAALGLGAIRDSRVGTVEKRGISGGQRKRVNVGLEMVMEPSLLILDEPTSGLDSTSSRLVLQALRREANIGVNVGVVLHQPSYGLFKMFDDVMFLAKGGRTVYVGPVDEVEEYFVGLGLVVPERINPPDHYMDVLEGIVTPSDQPDFNAKSLPVLWMIHKGYNIPAELMATAADLQADLGRRDRRRSKEPTKLVEKTTTFAQEVLEDLQIFVATRLHMLRTAITKVEEKSGRQTPGAYAQFAIIFRRVAKQRFRESRIQFQDYIILLMAGACVGVLSNMDDTNLGAGGYFYTLIALALLVMIASLRTFSQDKLQFWRESASGINRVAYFVAKDMVDLFNVIIKPLIYLSMFYFFSNPRSTFISNFIVTMVLVYCVTGIAYICAILLQPAPAQLWSVFLPILATLIVAAKRTGFLHSLTYLSYARYANEAYVIANAQRYKGVWLITRCAVLNSQGYRLGDWTLCLVILALYGAVARIVALLCLFFSDRSRQK</sequence>
<evidence type="ECO:0000256" key="7">
    <source>
        <dbReference type="ARBA" id="ARBA00023136"/>
    </source>
</evidence>
<keyword evidence="13" id="KW-1185">Reference proteome</keyword>
<keyword evidence="7 9" id="KW-0472">Membrane</keyword>
<dbReference type="SUPFAM" id="SSF52540">
    <property type="entry name" value="P-loop containing nucleoside triphosphate hydrolases"/>
    <property type="match status" value="1"/>
</dbReference>
<feature type="signal peptide" evidence="10">
    <location>
        <begin position="1"/>
        <end position="17"/>
    </location>
</feature>
<accession>A0ABP0W0G9</accession>
<feature type="domain" description="ABC transporter" evidence="11">
    <location>
        <begin position="525"/>
        <end position="767"/>
    </location>
</feature>
<feature type="transmembrane region" description="Helical" evidence="9">
    <location>
        <begin position="1108"/>
        <end position="1129"/>
    </location>
</feature>
<keyword evidence="6 9" id="KW-1133">Transmembrane helix</keyword>
<dbReference type="Pfam" id="PF19055">
    <property type="entry name" value="ABC2_membrane_7"/>
    <property type="match status" value="1"/>
</dbReference>
<dbReference type="PROSITE" id="PS50893">
    <property type="entry name" value="ABC_TRANSPORTER_2"/>
    <property type="match status" value="1"/>
</dbReference>
<keyword evidence="5" id="KW-0067">ATP-binding</keyword>
<organism evidence="12 13">
    <name type="scientific">Sphagnum jensenii</name>
    <dbReference type="NCBI Taxonomy" id="128206"/>
    <lineage>
        <taxon>Eukaryota</taxon>
        <taxon>Viridiplantae</taxon>
        <taxon>Streptophyta</taxon>
        <taxon>Embryophyta</taxon>
        <taxon>Bryophyta</taxon>
        <taxon>Sphagnophytina</taxon>
        <taxon>Sphagnopsida</taxon>
        <taxon>Sphagnales</taxon>
        <taxon>Sphagnaceae</taxon>
        <taxon>Sphagnum</taxon>
    </lineage>
</organism>
<dbReference type="InterPro" id="IPR043926">
    <property type="entry name" value="ABCG_dom"/>
</dbReference>
<dbReference type="PANTHER" id="PTHR48041:SF91">
    <property type="entry name" value="ABC TRANSPORTER G FAMILY MEMBER 28"/>
    <property type="match status" value="1"/>
</dbReference>
<keyword evidence="10" id="KW-0732">Signal</keyword>
<dbReference type="PANTHER" id="PTHR48041">
    <property type="entry name" value="ABC TRANSPORTER G FAMILY MEMBER 28"/>
    <property type="match status" value="1"/>
</dbReference>
<feature type="transmembrane region" description="Helical" evidence="9">
    <location>
        <begin position="1037"/>
        <end position="1056"/>
    </location>
</feature>
<protein>
    <recommendedName>
        <fullName evidence="11">ABC transporter domain-containing protein</fullName>
    </recommendedName>
</protein>
<dbReference type="InterPro" id="IPR003593">
    <property type="entry name" value="AAA+_ATPase"/>
</dbReference>
<feature type="transmembrane region" description="Helical" evidence="9">
    <location>
        <begin position="933"/>
        <end position="952"/>
    </location>
</feature>
<evidence type="ECO:0000256" key="2">
    <source>
        <dbReference type="ARBA" id="ARBA00022448"/>
    </source>
</evidence>
<feature type="transmembrane region" description="Helical" evidence="9">
    <location>
        <begin position="904"/>
        <end position="921"/>
    </location>
</feature>
<feature type="compositionally biased region" description="Polar residues" evidence="8">
    <location>
        <begin position="469"/>
        <end position="478"/>
    </location>
</feature>